<dbReference type="OrthoDB" id="1045822at2759"/>
<evidence type="ECO:0000313" key="2">
    <source>
        <dbReference type="Proteomes" id="UP000515135"/>
    </source>
</evidence>
<dbReference type="Proteomes" id="UP000515135">
    <property type="component" value="Unplaced"/>
</dbReference>
<dbReference type="NCBIfam" id="TIGR01571">
    <property type="entry name" value="A_thal_Cys_rich"/>
    <property type="match status" value="1"/>
</dbReference>
<comment type="similarity">
    <text evidence="1">Belongs to the cornifelin family.</text>
</comment>
<gene>
    <name evidence="3" type="primary">LOC109479530</name>
</gene>
<keyword evidence="2" id="KW-1185">Reference proteome</keyword>
<dbReference type="InterPro" id="IPR006461">
    <property type="entry name" value="PLAC_motif_containing"/>
</dbReference>
<evidence type="ECO:0000313" key="3">
    <source>
        <dbReference type="RefSeq" id="XP_019637070.1"/>
    </source>
</evidence>
<dbReference type="KEGG" id="bbel:109479530"/>
<sequence length="175" mass="18897">MASGAADQKDVPIQMAPPTYDASMQQGVAMPMAPGPVTSPMPMAHAPVATQQQVVVTQQPSAVTTTTAVGPFKRDWNSNMCGCCMDPVSCCCAFCCGPFYLCHTLTRMNENCCVGWLPCFALPAMRSNFRGEHGIYGDLCNDVCTSAFCSCCVLAQLSREIDYVNQQPSTIIFRQ</sequence>
<dbReference type="RefSeq" id="XP_019637070.1">
    <property type="nucleotide sequence ID" value="XM_019781511.1"/>
</dbReference>
<organism evidence="2 3">
    <name type="scientific">Branchiostoma belcheri</name>
    <name type="common">Amphioxus</name>
    <dbReference type="NCBI Taxonomy" id="7741"/>
    <lineage>
        <taxon>Eukaryota</taxon>
        <taxon>Metazoa</taxon>
        <taxon>Chordata</taxon>
        <taxon>Cephalochordata</taxon>
        <taxon>Leptocardii</taxon>
        <taxon>Amphioxiformes</taxon>
        <taxon>Branchiostomatidae</taxon>
        <taxon>Branchiostoma</taxon>
    </lineage>
</organism>
<name>A0A6P4Z6K1_BRABE</name>
<proteinExistence type="inferred from homology"/>
<dbReference type="GeneID" id="109479530"/>
<reference evidence="3" key="1">
    <citation type="submission" date="2025-08" db="UniProtKB">
        <authorList>
            <consortium name="RefSeq"/>
        </authorList>
    </citation>
    <scope>IDENTIFICATION</scope>
    <source>
        <tissue evidence="3">Gonad</tissue>
    </source>
</reference>
<dbReference type="Pfam" id="PF04749">
    <property type="entry name" value="PLAC8"/>
    <property type="match status" value="1"/>
</dbReference>
<protein>
    <submittedName>
        <fullName evidence="3">Placenta-specific gene 8 protein-like</fullName>
    </submittedName>
</protein>
<dbReference type="AlphaFoldDB" id="A0A6P4Z6K1"/>
<accession>A0A6P4Z6K1</accession>
<evidence type="ECO:0000256" key="1">
    <source>
        <dbReference type="ARBA" id="ARBA00009024"/>
    </source>
</evidence>
<dbReference type="PANTHER" id="PTHR15907">
    <property type="entry name" value="DUF614 FAMILY PROTEIN-RELATED"/>
    <property type="match status" value="1"/>
</dbReference>